<sequence>MSPALVAYVTAHELAHVKLAHIDGDEHGPHVELEAEHFAGHVLAELGEDLSSVVAALQANGADTGTHGTLQERIDAVTAGYSTRRAELASTAPVVPMAPPAADGLPSSPLPAPLEASFDALAQAFDAFLATRRQR</sequence>
<accession>A0A2W5TQE6</accession>
<name>A0A2W5TQE6_9BACT</name>
<evidence type="ECO:0008006" key="3">
    <source>
        <dbReference type="Google" id="ProtNLM"/>
    </source>
</evidence>
<gene>
    <name evidence="1" type="ORF">DI536_12725</name>
</gene>
<proteinExistence type="predicted"/>
<protein>
    <recommendedName>
        <fullName evidence="3">Peptidase M48 domain-containing protein</fullName>
    </recommendedName>
</protein>
<reference evidence="1 2" key="1">
    <citation type="submission" date="2017-08" db="EMBL/GenBank/DDBJ databases">
        <title>Infants hospitalized years apart are colonized by the same room-sourced microbial strains.</title>
        <authorList>
            <person name="Brooks B."/>
            <person name="Olm M.R."/>
            <person name="Firek B.A."/>
            <person name="Baker R."/>
            <person name="Thomas B.C."/>
            <person name="Morowitz M.J."/>
            <person name="Banfield J.F."/>
        </authorList>
    </citation>
    <scope>NUCLEOTIDE SEQUENCE [LARGE SCALE GENOMIC DNA]</scope>
    <source>
        <strain evidence="1">S2_003_000_R2_14</strain>
    </source>
</reference>
<dbReference type="AlphaFoldDB" id="A0A2W5TQE6"/>
<dbReference type="Proteomes" id="UP000249061">
    <property type="component" value="Unassembled WGS sequence"/>
</dbReference>
<evidence type="ECO:0000313" key="1">
    <source>
        <dbReference type="EMBL" id="PZR13605.1"/>
    </source>
</evidence>
<evidence type="ECO:0000313" key="2">
    <source>
        <dbReference type="Proteomes" id="UP000249061"/>
    </source>
</evidence>
<comment type="caution">
    <text evidence="1">The sequence shown here is derived from an EMBL/GenBank/DDBJ whole genome shotgun (WGS) entry which is preliminary data.</text>
</comment>
<dbReference type="EMBL" id="QFQP01000009">
    <property type="protein sequence ID" value="PZR13605.1"/>
    <property type="molecule type" value="Genomic_DNA"/>
</dbReference>
<organism evidence="1 2">
    <name type="scientific">Archangium gephyra</name>
    <dbReference type="NCBI Taxonomy" id="48"/>
    <lineage>
        <taxon>Bacteria</taxon>
        <taxon>Pseudomonadati</taxon>
        <taxon>Myxococcota</taxon>
        <taxon>Myxococcia</taxon>
        <taxon>Myxococcales</taxon>
        <taxon>Cystobacterineae</taxon>
        <taxon>Archangiaceae</taxon>
        <taxon>Archangium</taxon>
    </lineage>
</organism>